<evidence type="ECO:0000259" key="2">
    <source>
        <dbReference type="Pfam" id="PF04909"/>
    </source>
</evidence>
<accession>A0ABW4I2R6</accession>
<dbReference type="InterPro" id="IPR052350">
    <property type="entry name" value="Metallo-dep_Lactonases"/>
</dbReference>
<protein>
    <submittedName>
        <fullName evidence="3">Amidohydrolase family protein</fullName>
    </submittedName>
</protein>
<dbReference type="PANTHER" id="PTHR43569:SF1">
    <property type="entry name" value="BLL3371 PROTEIN"/>
    <property type="match status" value="1"/>
</dbReference>
<reference evidence="4" key="1">
    <citation type="journal article" date="2019" name="Int. J. Syst. Evol. Microbiol.">
        <title>The Global Catalogue of Microorganisms (GCM) 10K type strain sequencing project: providing services to taxonomists for standard genome sequencing and annotation.</title>
        <authorList>
            <consortium name="The Broad Institute Genomics Platform"/>
            <consortium name="The Broad Institute Genome Sequencing Center for Infectious Disease"/>
            <person name="Wu L."/>
            <person name="Ma J."/>
        </authorList>
    </citation>
    <scope>NUCLEOTIDE SEQUENCE [LARGE SCALE GENOMIC DNA]</scope>
    <source>
        <strain evidence="4">CGMCC 1.16275</strain>
    </source>
</reference>
<comment type="similarity">
    <text evidence="1">Belongs to the metallo-dependent hydrolases superfamily.</text>
</comment>
<dbReference type="InterPro" id="IPR006680">
    <property type="entry name" value="Amidohydro-rel"/>
</dbReference>
<keyword evidence="4" id="KW-1185">Reference proteome</keyword>
<dbReference type="PANTHER" id="PTHR43569">
    <property type="entry name" value="AMIDOHYDROLASE"/>
    <property type="match status" value="1"/>
</dbReference>
<evidence type="ECO:0000313" key="4">
    <source>
        <dbReference type="Proteomes" id="UP001597115"/>
    </source>
</evidence>
<dbReference type="RefSeq" id="WP_380890045.1">
    <property type="nucleotide sequence ID" value="NZ_JBHUDY010000001.1"/>
</dbReference>
<name>A0ABW4I2R6_9SPHN</name>
<organism evidence="3 4">
    <name type="scientific">Sphingomonas tabacisoli</name>
    <dbReference type="NCBI Taxonomy" id="2249466"/>
    <lineage>
        <taxon>Bacteria</taxon>
        <taxon>Pseudomonadati</taxon>
        <taxon>Pseudomonadota</taxon>
        <taxon>Alphaproteobacteria</taxon>
        <taxon>Sphingomonadales</taxon>
        <taxon>Sphingomonadaceae</taxon>
        <taxon>Sphingomonas</taxon>
    </lineage>
</organism>
<comment type="caution">
    <text evidence="3">The sequence shown here is derived from an EMBL/GenBank/DDBJ whole genome shotgun (WGS) entry which is preliminary data.</text>
</comment>
<proteinExistence type="inferred from homology"/>
<dbReference type="Pfam" id="PF04909">
    <property type="entry name" value="Amidohydro_2"/>
    <property type="match status" value="1"/>
</dbReference>
<dbReference type="InterPro" id="IPR032466">
    <property type="entry name" value="Metal_Hydrolase"/>
</dbReference>
<gene>
    <name evidence="3" type="ORF">ACFSCW_06715</name>
</gene>
<dbReference type="SUPFAM" id="SSF51556">
    <property type="entry name" value="Metallo-dependent hydrolases"/>
    <property type="match status" value="1"/>
</dbReference>
<sequence>MSGFGFVQRPPTVDLIRPYVGEVIDGFGRDRCMIASDFPTDKLFGSVDDTLGAIAASISDLSDDEQRDLWGRNANRIDRLHLPHLTV</sequence>
<feature type="domain" description="Amidohydrolase-related" evidence="2">
    <location>
        <begin position="9"/>
        <end position="77"/>
    </location>
</feature>
<dbReference type="EMBL" id="JBHUDY010000001">
    <property type="protein sequence ID" value="MFD1611492.1"/>
    <property type="molecule type" value="Genomic_DNA"/>
</dbReference>
<dbReference type="Gene3D" id="3.20.20.140">
    <property type="entry name" value="Metal-dependent hydrolases"/>
    <property type="match status" value="1"/>
</dbReference>
<evidence type="ECO:0000256" key="1">
    <source>
        <dbReference type="ARBA" id="ARBA00038310"/>
    </source>
</evidence>
<dbReference type="Proteomes" id="UP001597115">
    <property type="component" value="Unassembled WGS sequence"/>
</dbReference>
<evidence type="ECO:0000313" key="3">
    <source>
        <dbReference type="EMBL" id="MFD1611492.1"/>
    </source>
</evidence>